<protein>
    <submittedName>
        <fullName evidence="1">Uncharacterized protein</fullName>
    </submittedName>
</protein>
<keyword evidence="2" id="KW-1185">Reference proteome</keyword>
<dbReference type="Proteomes" id="UP001055811">
    <property type="component" value="Linkage Group LG01"/>
</dbReference>
<proteinExistence type="predicted"/>
<dbReference type="EMBL" id="CM042009">
    <property type="protein sequence ID" value="KAI3788646.1"/>
    <property type="molecule type" value="Genomic_DNA"/>
</dbReference>
<reference evidence="1 2" key="2">
    <citation type="journal article" date="2022" name="Mol. Ecol. Resour.">
        <title>The genomes of chicory, endive, great burdock and yacon provide insights into Asteraceae paleo-polyploidization history and plant inulin production.</title>
        <authorList>
            <person name="Fan W."/>
            <person name="Wang S."/>
            <person name="Wang H."/>
            <person name="Wang A."/>
            <person name="Jiang F."/>
            <person name="Liu H."/>
            <person name="Zhao H."/>
            <person name="Xu D."/>
            <person name="Zhang Y."/>
        </authorList>
    </citation>
    <scope>NUCLEOTIDE SEQUENCE [LARGE SCALE GENOMIC DNA]</scope>
    <source>
        <strain evidence="2">cv. Punajuju</strain>
        <tissue evidence="1">Leaves</tissue>
    </source>
</reference>
<gene>
    <name evidence="1" type="ORF">L2E82_01418</name>
</gene>
<accession>A0ACB9GZI5</accession>
<reference evidence="2" key="1">
    <citation type="journal article" date="2022" name="Mol. Ecol. Resour.">
        <title>The genomes of chicory, endive, great burdock and yacon provide insights into Asteraceae palaeo-polyploidization history and plant inulin production.</title>
        <authorList>
            <person name="Fan W."/>
            <person name="Wang S."/>
            <person name="Wang H."/>
            <person name="Wang A."/>
            <person name="Jiang F."/>
            <person name="Liu H."/>
            <person name="Zhao H."/>
            <person name="Xu D."/>
            <person name="Zhang Y."/>
        </authorList>
    </citation>
    <scope>NUCLEOTIDE SEQUENCE [LARGE SCALE GENOMIC DNA]</scope>
    <source>
        <strain evidence="2">cv. Punajuju</strain>
    </source>
</reference>
<evidence type="ECO:0000313" key="1">
    <source>
        <dbReference type="EMBL" id="KAI3788646.1"/>
    </source>
</evidence>
<sequence length="98" mass="10379">MVVIVSGGEGYTERETQKGRKSCGGGGALVVMQCDVVSEGSGCGALLRSLRGGGSVASKRRRWSSGVSLEQWEWAGGSFGLLEKDISVNGGELEWRRE</sequence>
<name>A0ACB9GZI5_CICIN</name>
<organism evidence="1 2">
    <name type="scientific">Cichorium intybus</name>
    <name type="common">Chicory</name>
    <dbReference type="NCBI Taxonomy" id="13427"/>
    <lineage>
        <taxon>Eukaryota</taxon>
        <taxon>Viridiplantae</taxon>
        <taxon>Streptophyta</taxon>
        <taxon>Embryophyta</taxon>
        <taxon>Tracheophyta</taxon>
        <taxon>Spermatophyta</taxon>
        <taxon>Magnoliopsida</taxon>
        <taxon>eudicotyledons</taxon>
        <taxon>Gunneridae</taxon>
        <taxon>Pentapetalae</taxon>
        <taxon>asterids</taxon>
        <taxon>campanulids</taxon>
        <taxon>Asterales</taxon>
        <taxon>Asteraceae</taxon>
        <taxon>Cichorioideae</taxon>
        <taxon>Cichorieae</taxon>
        <taxon>Cichoriinae</taxon>
        <taxon>Cichorium</taxon>
    </lineage>
</organism>
<evidence type="ECO:0000313" key="2">
    <source>
        <dbReference type="Proteomes" id="UP001055811"/>
    </source>
</evidence>
<comment type="caution">
    <text evidence="1">The sequence shown here is derived from an EMBL/GenBank/DDBJ whole genome shotgun (WGS) entry which is preliminary data.</text>
</comment>